<keyword evidence="9" id="KW-0694">RNA-binding</keyword>
<dbReference type="STRING" id="1798683.A3C90_04405"/>
<evidence type="ECO:0000256" key="1">
    <source>
        <dbReference type="ARBA" id="ARBA00013160"/>
    </source>
</evidence>
<sequence>MVTTDIKQINELLIRGVENVYPTREFLEERLKSGERLTVYTGYDPTAPTLHIGHGITMLKLRQFQELGHNVIFLIGDFTGMIGDPTDKTAARKKLTRKDVLFNCKLYQQQASAILDFGGENPVEIRYNSEWLGKMTYANVLELSSLVTVPRLMERDMFQERLKENKTIYLHELQYPLMQGYDSVAMDVDGEVGGNDQTFNMLVGRDLMKELKHKEKFVIAMKLLVDPSGKKMGKTTGNMVALSDAGEDMFGKVMSWGDDMILLGFELCTRVPMKEIEKMEKKMKAGENPRDFKLALAREITGLFLGEDAAKRGEEFFGRVIQRSEIPKTMPELRPSAYDIVTVLVKAGLAGSKSEARRLIDENGVRVNDRIVETYDVVTKMGDVVQKGKRYFVRIL</sequence>
<gene>
    <name evidence="12" type="ORF">A3C90_04405</name>
</gene>
<proteinExistence type="inferred from homology"/>
<dbReference type="InterPro" id="IPR014729">
    <property type="entry name" value="Rossmann-like_a/b/a_fold"/>
</dbReference>
<dbReference type="Gene3D" id="1.10.240.10">
    <property type="entry name" value="Tyrosyl-Transfer RNA Synthetase"/>
    <property type="match status" value="1"/>
</dbReference>
<dbReference type="Pfam" id="PF00579">
    <property type="entry name" value="tRNA-synt_1b"/>
    <property type="match status" value="1"/>
</dbReference>
<dbReference type="GO" id="GO:0003723">
    <property type="term" value="F:RNA binding"/>
    <property type="evidence" value="ECO:0007669"/>
    <property type="project" value="UniProtKB-KW"/>
</dbReference>
<dbReference type="AlphaFoldDB" id="A0A1F6MPZ9"/>
<dbReference type="InterPro" id="IPR001412">
    <property type="entry name" value="aa-tRNA-synth_I_CS"/>
</dbReference>
<dbReference type="PANTHER" id="PTHR11766">
    <property type="entry name" value="TYROSYL-TRNA SYNTHETASE"/>
    <property type="match status" value="1"/>
</dbReference>
<dbReference type="Pfam" id="PF01479">
    <property type="entry name" value="S4"/>
    <property type="match status" value="1"/>
</dbReference>
<dbReference type="GO" id="GO:0005524">
    <property type="term" value="F:ATP binding"/>
    <property type="evidence" value="ECO:0007669"/>
    <property type="project" value="UniProtKB-KW"/>
</dbReference>
<dbReference type="InterPro" id="IPR002942">
    <property type="entry name" value="S4_RNA-bd"/>
</dbReference>
<dbReference type="Proteomes" id="UP000177457">
    <property type="component" value="Unassembled WGS sequence"/>
</dbReference>
<evidence type="ECO:0000256" key="9">
    <source>
        <dbReference type="PROSITE-ProRule" id="PRU00182"/>
    </source>
</evidence>
<dbReference type="EMBL" id="MFQE01000021">
    <property type="protein sequence ID" value="OGH73726.1"/>
    <property type="molecule type" value="Genomic_DNA"/>
</dbReference>
<dbReference type="GO" id="GO:0005829">
    <property type="term" value="C:cytosol"/>
    <property type="evidence" value="ECO:0007669"/>
    <property type="project" value="TreeGrafter"/>
</dbReference>
<name>A0A1F6MPZ9_9BACT</name>
<dbReference type="CDD" id="cd00805">
    <property type="entry name" value="TyrRS_core"/>
    <property type="match status" value="1"/>
</dbReference>
<evidence type="ECO:0000313" key="13">
    <source>
        <dbReference type="Proteomes" id="UP000177457"/>
    </source>
</evidence>
<keyword evidence="6 10" id="KW-0030">Aminoacyl-tRNA synthetase</keyword>
<dbReference type="InterPro" id="IPR002307">
    <property type="entry name" value="Tyr-tRNA-ligase"/>
</dbReference>
<dbReference type="PANTHER" id="PTHR11766:SF1">
    <property type="entry name" value="TYROSINE--TRNA LIGASE"/>
    <property type="match status" value="1"/>
</dbReference>
<dbReference type="Gene3D" id="3.10.290.10">
    <property type="entry name" value="RNA-binding S4 domain"/>
    <property type="match status" value="1"/>
</dbReference>
<protein>
    <recommendedName>
        <fullName evidence="1 8">Tyrosine--tRNA ligase</fullName>
        <ecNumber evidence="1 8">6.1.1.1</ecNumber>
    </recommendedName>
</protein>
<dbReference type="GO" id="GO:0004831">
    <property type="term" value="F:tyrosine-tRNA ligase activity"/>
    <property type="evidence" value="ECO:0007669"/>
    <property type="project" value="UniProtKB-UniRule"/>
</dbReference>
<dbReference type="PROSITE" id="PS50889">
    <property type="entry name" value="S4"/>
    <property type="match status" value="1"/>
</dbReference>
<keyword evidence="4 10" id="KW-0067">ATP-binding</keyword>
<keyword evidence="3 10" id="KW-0547">Nucleotide-binding</keyword>
<comment type="catalytic activity">
    <reaction evidence="7">
        <text>tRNA(Tyr) + L-tyrosine + ATP = L-tyrosyl-tRNA(Tyr) + AMP + diphosphate + H(+)</text>
        <dbReference type="Rhea" id="RHEA:10220"/>
        <dbReference type="Rhea" id="RHEA-COMP:9706"/>
        <dbReference type="Rhea" id="RHEA-COMP:9707"/>
        <dbReference type="ChEBI" id="CHEBI:15378"/>
        <dbReference type="ChEBI" id="CHEBI:30616"/>
        <dbReference type="ChEBI" id="CHEBI:33019"/>
        <dbReference type="ChEBI" id="CHEBI:58315"/>
        <dbReference type="ChEBI" id="CHEBI:78442"/>
        <dbReference type="ChEBI" id="CHEBI:78536"/>
        <dbReference type="ChEBI" id="CHEBI:456215"/>
        <dbReference type="EC" id="6.1.1.1"/>
    </reaction>
</comment>
<evidence type="ECO:0000256" key="3">
    <source>
        <dbReference type="ARBA" id="ARBA00022741"/>
    </source>
</evidence>
<comment type="similarity">
    <text evidence="10">Belongs to the class-I aminoacyl-tRNA synthetase family.</text>
</comment>
<evidence type="ECO:0000256" key="5">
    <source>
        <dbReference type="ARBA" id="ARBA00022917"/>
    </source>
</evidence>
<evidence type="ECO:0000256" key="6">
    <source>
        <dbReference type="ARBA" id="ARBA00023146"/>
    </source>
</evidence>
<dbReference type="SUPFAM" id="SSF55174">
    <property type="entry name" value="Alpha-L RNA-binding motif"/>
    <property type="match status" value="1"/>
</dbReference>
<dbReference type="GO" id="GO:0006437">
    <property type="term" value="P:tyrosyl-tRNA aminoacylation"/>
    <property type="evidence" value="ECO:0007669"/>
    <property type="project" value="UniProtKB-UniRule"/>
</dbReference>
<dbReference type="PRINTS" id="PR01040">
    <property type="entry name" value="TRNASYNTHTYR"/>
</dbReference>
<dbReference type="PROSITE" id="PS00178">
    <property type="entry name" value="AA_TRNA_LIGASE_I"/>
    <property type="match status" value="1"/>
</dbReference>
<accession>A0A1F6MPZ9</accession>
<comment type="caution">
    <text evidence="12">The sequence shown here is derived from an EMBL/GenBank/DDBJ whole genome shotgun (WGS) entry which is preliminary data.</text>
</comment>
<evidence type="ECO:0000256" key="7">
    <source>
        <dbReference type="ARBA" id="ARBA00048248"/>
    </source>
</evidence>
<evidence type="ECO:0000256" key="4">
    <source>
        <dbReference type="ARBA" id="ARBA00022840"/>
    </source>
</evidence>
<evidence type="ECO:0000256" key="2">
    <source>
        <dbReference type="ARBA" id="ARBA00022598"/>
    </source>
</evidence>
<keyword evidence="5 10" id="KW-0648">Protein biosynthesis</keyword>
<dbReference type="InterPro" id="IPR036986">
    <property type="entry name" value="S4_RNA-bd_sf"/>
</dbReference>
<dbReference type="SUPFAM" id="SSF52374">
    <property type="entry name" value="Nucleotidylyl transferase"/>
    <property type="match status" value="1"/>
</dbReference>
<dbReference type="InterPro" id="IPR024088">
    <property type="entry name" value="Tyr-tRNA-ligase_bac-type"/>
</dbReference>
<evidence type="ECO:0000259" key="11">
    <source>
        <dbReference type="Pfam" id="PF01479"/>
    </source>
</evidence>
<evidence type="ECO:0000256" key="10">
    <source>
        <dbReference type="RuleBase" id="RU363036"/>
    </source>
</evidence>
<feature type="domain" description="RNA-binding S4" evidence="11">
    <location>
        <begin position="341"/>
        <end position="385"/>
    </location>
</feature>
<reference evidence="12 13" key="1">
    <citation type="journal article" date="2016" name="Nat. Commun.">
        <title>Thousands of microbial genomes shed light on interconnected biogeochemical processes in an aquifer system.</title>
        <authorList>
            <person name="Anantharaman K."/>
            <person name="Brown C.T."/>
            <person name="Hug L.A."/>
            <person name="Sharon I."/>
            <person name="Castelle C.J."/>
            <person name="Probst A.J."/>
            <person name="Thomas B.C."/>
            <person name="Singh A."/>
            <person name="Wilkins M.J."/>
            <person name="Karaoz U."/>
            <person name="Brodie E.L."/>
            <person name="Williams K.H."/>
            <person name="Hubbard S.S."/>
            <person name="Banfield J.F."/>
        </authorList>
    </citation>
    <scope>NUCLEOTIDE SEQUENCE [LARGE SCALE GENOMIC DNA]</scope>
</reference>
<dbReference type="InterPro" id="IPR002305">
    <property type="entry name" value="aa-tRNA-synth_Ic"/>
</dbReference>
<dbReference type="CDD" id="cd00165">
    <property type="entry name" value="S4"/>
    <property type="match status" value="1"/>
</dbReference>
<evidence type="ECO:0000256" key="8">
    <source>
        <dbReference type="NCBIfam" id="TIGR00234"/>
    </source>
</evidence>
<evidence type="ECO:0000313" key="12">
    <source>
        <dbReference type="EMBL" id="OGH73726.1"/>
    </source>
</evidence>
<organism evidence="12 13">
    <name type="scientific">Candidatus Magasanikbacteria bacterium RIFCSPHIGHO2_02_FULL_51_14</name>
    <dbReference type="NCBI Taxonomy" id="1798683"/>
    <lineage>
        <taxon>Bacteria</taxon>
        <taxon>Candidatus Magasanikiibacteriota</taxon>
    </lineage>
</organism>
<dbReference type="EC" id="6.1.1.1" evidence="1 8"/>
<dbReference type="NCBIfam" id="TIGR00234">
    <property type="entry name" value="tyrS"/>
    <property type="match status" value="1"/>
</dbReference>
<dbReference type="Gene3D" id="3.40.50.620">
    <property type="entry name" value="HUPs"/>
    <property type="match status" value="1"/>
</dbReference>
<keyword evidence="2 10" id="KW-0436">Ligase</keyword>